<gene>
    <name evidence="2" type="ORF">CLOSTMETH_03483</name>
</gene>
<proteinExistence type="predicted"/>
<dbReference type="EMBL" id="ACEC01000123">
    <property type="protein sequence ID" value="EEG28884.1"/>
    <property type="molecule type" value="Genomic_DNA"/>
</dbReference>
<protein>
    <recommendedName>
        <fullName evidence="4">Collagen triple helix repeat protein</fullName>
    </recommendedName>
</protein>
<evidence type="ECO:0000313" key="3">
    <source>
        <dbReference type="Proteomes" id="UP000003340"/>
    </source>
</evidence>
<evidence type="ECO:0000256" key="1">
    <source>
        <dbReference type="SAM" id="MobiDB-lite"/>
    </source>
</evidence>
<dbReference type="HOGENOM" id="CLU_3161428_0_0_9"/>
<comment type="caution">
    <text evidence="2">The sequence shown here is derived from an EMBL/GenBank/DDBJ whole genome shotgun (WGS) entry which is preliminary data.</text>
</comment>
<name>C0EHY8_9FIRM</name>
<dbReference type="AlphaFoldDB" id="C0EHY8"/>
<organism evidence="2 3">
    <name type="scientific">[Clostridium] methylpentosum DSM 5476</name>
    <dbReference type="NCBI Taxonomy" id="537013"/>
    <lineage>
        <taxon>Bacteria</taxon>
        <taxon>Bacillati</taxon>
        <taxon>Bacillota</taxon>
        <taxon>Clostridia</taxon>
        <taxon>Eubacteriales</taxon>
        <taxon>Oscillospiraceae</taxon>
        <taxon>Oscillospiraceae incertae sedis</taxon>
    </lineage>
</organism>
<sequence length="47" mass="4947">GVTGPTGPTGLTGATGPTGPIIIRKRLNTRYINKIRAYHFTGQAPPK</sequence>
<feature type="non-terminal residue" evidence="2">
    <location>
        <position position="1"/>
    </location>
</feature>
<evidence type="ECO:0000313" key="2">
    <source>
        <dbReference type="EMBL" id="EEG28884.1"/>
    </source>
</evidence>
<accession>C0EHY8</accession>
<dbReference type="Proteomes" id="UP000003340">
    <property type="component" value="Unassembled WGS sequence"/>
</dbReference>
<reference evidence="2 3" key="1">
    <citation type="submission" date="2009-01" db="EMBL/GenBank/DDBJ databases">
        <authorList>
            <person name="Fulton L."/>
            <person name="Clifton S."/>
            <person name="Fulton B."/>
            <person name="Xu J."/>
            <person name="Minx P."/>
            <person name="Pepin K.H."/>
            <person name="Johnson M."/>
            <person name="Bhonagiri V."/>
            <person name="Nash W.E."/>
            <person name="Mardis E.R."/>
            <person name="Wilson R.K."/>
        </authorList>
    </citation>
    <scope>NUCLEOTIDE SEQUENCE [LARGE SCALE GENOMIC DNA]</scope>
    <source>
        <strain evidence="2 3">DSM 5476</strain>
    </source>
</reference>
<feature type="region of interest" description="Disordered" evidence="1">
    <location>
        <begin position="1"/>
        <end position="20"/>
    </location>
</feature>
<reference evidence="2 3" key="2">
    <citation type="submission" date="2009-02" db="EMBL/GenBank/DDBJ databases">
        <title>Draft genome sequence of Clostridium methylpentosum (DSM 5476).</title>
        <authorList>
            <person name="Sudarsanam P."/>
            <person name="Ley R."/>
            <person name="Guruge J."/>
            <person name="Turnbaugh P.J."/>
            <person name="Mahowald M."/>
            <person name="Liep D."/>
            <person name="Gordon J."/>
        </authorList>
    </citation>
    <scope>NUCLEOTIDE SEQUENCE [LARGE SCALE GENOMIC DNA]</scope>
    <source>
        <strain evidence="2 3">DSM 5476</strain>
    </source>
</reference>
<evidence type="ECO:0008006" key="4">
    <source>
        <dbReference type="Google" id="ProtNLM"/>
    </source>
</evidence>
<keyword evidence="3" id="KW-1185">Reference proteome</keyword>
<dbReference type="STRING" id="537013.CLOSTMETH_03483"/>